<keyword evidence="3" id="KW-1185">Reference proteome</keyword>
<evidence type="ECO:0000256" key="1">
    <source>
        <dbReference type="SAM" id="Coils"/>
    </source>
</evidence>
<gene>
    <name evidence="2" type="ORF">BEN51_04045</name>
</gene>
<evidence type="ECO:0008006" key="4">
    <source>
        <dbReference type="Google" id="ProtNLM"/>
    </source>
</evidence>
<dbReference type="RefSeq" id="WP_119864812.1">
    <property type="nucleotide sequence ID" value="NZ_CP016786.1"/>
</dbReference>
<reference evidence="2 3" key="1">
    <citation type="submission" date="2016-08" db="EMBL/GenBank/DDBJ databases">
        <title>Complete Genome Sequence Of The Indigo Reducing Clostridium isatidis DSM15098.</title>
        <authorList>
            <person name="Little G.T."/>
            <person name="Minton N.P."/>
        </authorList>
    </citation>
    <scope>NUCLEOTIDE SEQUENCE [LARGE SCALE GENOMIC DNA]</scope>
    <source>
        <strain evidence="2 3">DSM 15098</strain>
    </source>
</reference>
<accession>A0A343JAX0</accession>
<dbReference type="Proteomes" id="UP000264883">
    <property type="component" value="Chromosome"/>
</dbReference>
<feature type="coiled-coil region" evidence="1">
    <location>
        <begin position="1"/>
        <end position="68"/>
    </location>
</feature>
<name>A0A343JAX0_9CLOT</name>
<dbReference type="OrthoDB" id="1912904at2"/>
<dbReference type="KEGG" id="cia:BEN51_04045"/>
<keyword evidence="1" id="KW-0175">Coiled coil</keyword>
<proteinExistence type="predicted"/>
<dbReference type="InterPro" id="IPR054688">
    <property type="entry name" value="CD1247_N"/>
</dbReference>
<sequence length="120" mass="14043">MKNIKNKIETIKNDIIKVNNKEYKDIFNNILSVLDDLSKVTEELIVRQESLEENIQYLDEDVTGLQDELFEEVTIEDLIEMDDEFVEINCKNCNKSLFVEKESIDNNKNIPCPFCHNDAI</sequence>
<evidence type="ECO:0000313" key="2">
    <source>
        <dbReference type="EMBL" id="ASW42678.1"/>
    </source>
</evidence>
<dbReference type="EMBL" id="CP016786">
    <property type="protein sequence ID" value="ASW42678.1"/>
    <property type="molecule type" value="Genomic_DNA"/>
</dbReference>
<dbReference type="AlphaFoldDB" id="A0A343JAX0"/>
<dbReference type="NCBIfam" id="NF045650">
    <property type="entry name" value="CD1247_Nterm"/>
    <property type="match status" value="1"/>
</dbReference>
<protein>
    <recommendedName>
        <fullName evidence="4">Zinc ribbon domain-containing protein</fullName>
    </recommendedName>
</protein>
<evidence type="ECO:0000313" key="3">
    <source>
        <dbReference type="Proteomes" id="UP000264883"/>
    </source>
</evidence>
<organism evidence="2 3">
    <name type="scientific">Clostridium isatidis</name>
    <dbReference type="NCBI Taxonomy" id="182773"/>
    <lineage>
        <taxon>Bacteria</taxon>
        <taxon>Bacillati</taxon>
        <taxon>Bacillota</taxon>
        <taxon>Clostridia</taxon>
        <taxon>Eubacteriales</taxon>
        <taxon>Clostridiaceae</taxon>
        <taxon>Clostridium</taxon>
    </lineage>
</organism>